<evidence type="ECO:0000313" key="7">
    <source>
        <dbReference type="Proteomes" id="UP000324632"/>
    </source>
</evidence>
<comment type="caution">
    <text evidence="6">The sequence shown here is derived from an EMBL/GenBank/DDBJ whole genome shotgun (WGS) entry which is preliminary data.</text>
</comment>
<keyword evidence="4" id="KW-0446">Lipid-binding</keyword>
<evidence type="ECO:0000256" key="1">
    <source>
        <dbReference type="ARBA" id="ARBA00004123"/>
    </source>
</evidence>
<keyword evidence="7" id="KW-1185">Reference proteome</keyword>
<accession>A0A5A9P5G2</accession>
<dbReference type="GO" id="GO:0003677">
    <property type="term" value="F:DNA binding"/>
    <property type="evidence" value="ECO:0007669"/>
    <property type="project" value="InterPro"/>
</dbReference>
<keyword evidence="6" id="KW-0675">Receptor</keyword>
<comment type="similarity">
    <text evidence="2">Belongs to the nuclear hormone receptor family. NR3 subfamily.</text>
</comment>
<evidence type="ECO:0000256" key="3">
    <source>
        <dbReference type="ARBA" id="ARBA00022665"/>
    </source>
</evidence>
<dbReference type="Proteomes" id="UP000324632">
    <property type="component" value="Chromosome 9"/>
</dbReference>
<reference evidence="6 7" key="1">
    <citation type="journal article" date="2019" name="Mol. Ecol. Resour.">
        <title>Chromosome-level genome assembly of Triplophysa tibetana, a fish adapted to the harsh high-altitude environment of the Tibetan Plateau.</title>
        <authorList>
            <person name="Yang X."/>
            <person name="Liu H."/>
            <person name="Ma Z."/>
            <person name="Zou Y."/>
            <person name="Zou M."/>
            <person name="Mao Y."/>
            <person name="Li X."/>
            <person name="Wang H."/>
            <person name="Chen T."/>
            <person name="Wang W."/>
            <person name="Yang R."/>
        </authorList>
    </citation>
    <scope>NUCLEOTIDE SEQUENCE [LARGE SCALE GENOMIC DNA]</scope>
    <source>
        <strain evidence="6">TTIB1903HZAU</strain>
        <tissue evidence="6">Muscle</tissue>
    </source>
</reference>
<dbReference type="EMBL" id="SOYY01000009">
    <property type="protein sequence ID" value="KAA0717188.1"/>
    <property type="molecule type" value="Genomic_DNA"/>
</dbReference>
<dbReference type="GO" id="GO:0004879">
    <property type="term" value="F:nuclear receptor activity"/>
    <property type="evidence" value="ECO:0007669"/>
    <property type="project" value="InterPro"/>
</dbReference>
<keyword evidence="3" id="KW-0754">Steroid-binding</keyword>
<protein>
    <submittedName>
        <fullName evidence="6">Androgen receptor</fullName>
    </submittedName>
</protein>
<dbReference type="GO" id="GO:0005634">
    <property type="term" value="C:nucleus"/>
    <property type="evidence" value="ECO:0007669"/>
    <property type="project" value="UniProtKB-SubCell"/>
</dbReference>
<feature type="region of interest" description="Disordered" evidence="5">
    <location>
        <begin position="100"/>
        <end position="144"/>
    </location>
</feature>
<dbReference type="GO" id="GO:0005496">
    <property type="term" value="F:steroid binding"/>
    <property type="evidence" value="ECO:0007669"/>
    <property type="project" value="UniProtKB-KW"/>
</dbReference>
<name>A0A5A9P5G2_9TELE</name>
<evidence type="ECO:0000256" key="4">
    <source>
        <dbReference type="ARBA" id="ARBA00023121"/>
    </source>
</evidence>
<comment type="subcellular location">
    <subcellularLocation>
        <location evidence="1">Nucleus</location>
    </subcellularLocation>
</comment>
<gene>
    <name evidence="6" type="ORF">E1301_Tti023932</name>
</gene>
<evidence type="ECO:0000256" key="2">
    <source>
        <dbReference type="ARBA" id="ARBA00005413"/>
    </source>
</evidence>
<evidence type="ECO:0000313" key="6">
    <source>
        <dbReference type="EMBL" id="KAA0717188.1"/>
    </source>
</evidence>
<evidence type="ECO:0000256" key="5">
    <source>
        <dbReference type="SAM" id="MobiDB-lite"/>
    </source>
</evidence>
<organism evidence="6 7">
    <name type="scientific">Triplophysa tibetana</name>
    <dbReference type="NCBI Taxonomy" id="1572043"/>
    <lineage>
        <taxon>Eukaryota</taxon>
        <taxon>Metazoa</taxon>
        <taxon>Chordata</taxon>
        <taxon>Craniata</taxon>
        <taxon>Vertebrata</taxon>
        <taxon>Euteleostomi</taxon>
        <taxon>Actinopterygii</taxon>
        <taxon>Neopterygii</taxon>
        <taxon>Teleostei</taxon>
        <taxon>Ostariophysi</taxon>
        <taxon>Cypriniformes</taxon>
        <taxon>Nemacheilidae</taxon>
        <taxon>Triplophysa</taxon>
    </lineage>
</organism>
<dbReference type="Pfam" id="PF02166">
    <property type="entry name" value="Androgen_recep"/>
    <property type="match status" value="1"/>
</dbReference>
<dbReference type="InterPro" id="IPR001103">
    <property type="entry name" value="Andrgn_rcpt"/>
</dbReference>
<dbReference type="GO" id="GO:0030521">
    <property type="term" value="P:androgen receptor signaling pathway"/>
    <property type="evidence" value="ECO:0007669"/>
    <property type="project" value="InterPro"/>
</dbReference>
<dbReference type="AlphaFoldDB" id="A0A5A9P5G2"/>
<proteinExistence type="inferred from homology"/>
<sequence>MEVTLGLGDVCESPDAVFHGPYQSVFRVVRASNAAVAQSLEMSSSKKCGCLHDTVLREMRFSKLSPITGSCCPEKECESATSLMEAETSRIYFINKSSTGSKGDSFVSSGGSARKDAAESGGSCTGSRRGADTGQKSGIADEVHTRELGSCRDASVASSRACSTSSSSTISDTARELCKAVSVSLGLAMESSELGEVGPYHAPPPPLTTESSGEEMYLYGMPLLECSVSEREAGGKGRRYALAAGRDRVEEMPGSDKVLGMFKTGNLEQLSGEGTTLPCNNSSHTHLSTDVQEVREFGSLSGEISNLSSEGTSAATAADMDASRAASCQFEQLLPANMAHFVHPESMHTELINGPCRSYAKPASMSHEFAGPAEDRYSNYMNMYNVKIKSEMMPRELNETWAYQHRYAEDGNGQYVPPKQRDPYAAGHEAPFICNPYEYGRSGALVPRERPPPEQWYPGGMLTRPPYPNVPCVKNEMGEWLDVTPFADSR</sequence>
<feature type="compositionally biased region" description="Polar residues" evidence="5">
    <location>
        <begin position="100"/>
        <end position="111"/>
    </location>
</feature>